<dbReference type="EMBL" id="JAPFFM010000003">
    <property type="protein sequence ID" value="KAJ6768898.1"/>
    <property type="molecule type" value="Genomic_DNA"/>
</dbReference>
<keyword evidence="1" id="KW-0472">Membrane</keyword>
<dbReference type="AlphaFoldDB" id="A0A9Q1AF33"/>
<feature type="non-terminal residue" evidence="3">
    <location>
        <position position="37"/>
    </location>
</feature>
<feature type="domain" description="THH1/TOM1/TOM3" evidence="2">
    <location>
        <begin position="1"/>
        <end position="37"/>
    </location>
</feature>
<name>A0A9Q1AF33_9ROSI</name>
<sequence length="37" mass="4114">MWLVMAWKTTPIVFILSKMFFAGVSLFAALGFLVYGG</sequence>
<evidence type="ECO:0000259" key="2">
    <source>
        <dbReference type="Pfam" id="PF06454"/>
    </source>
</evidence>
<dbReference type="Pfam" id="PF06454">
    <property type="entry name" value="THH1_TOM1-3_dom"/>
    <property type="match status" value="1"/>
</dbReference>
<evidence type="ECO:0000313" key="3">
    <source>
        <dbReference type="EMBL" id="KAJ6768898.1"/>
    </source>
</evidence>
<protein>
    <recommendedName>
        <fullName evidence="2">THH1/TOM1/TOM3 domain-containing protein</fullName>
    </recommendedName>
</protein>
<keyword evidence="1" id="KW-1133">Transmembrane helix</keyword>
<keyword evidence="1" id="KW-0812">Transmembrane</keyword>
<comment type="caution">
    <text evidence="3">The sequence shown here is derived from an EMBL/GenBank/DDBJ whole genome shotgun (WGS) entry which is preliminary data.</text>
</comment>
<dbReference type="InterPro" id="IPR009457">
    <property type="entry name" value="THH1/TOM1/TOM3_dom"/>
</dbReference>
<proteinExistence type="predicted"/>
<feature type="transmembrane region" description="Helical" evidence="1">
    <location>
        <begin position="12"/>
        <end position="35"/>
    </location>
</feature>
<gene>
    <name evidence="3" type="ORF">OIU74_022542</name>
</gene>
<dbReference type="Proteomes" id="UP001151752">
    <property type="component" value="Chromosome 8"/>
</dbReference>
<reference evidence="3" key="1">
    <citation type="submission" date="2022-11" db="EMBL/GenBank/DDBJ databases">
        <authorList>
            <person name="Hyden B.L."/>
            <person name="Feng K."/>
            <person name="Yates T."/>
            <person name="Jawdy S."/>
            <person name="Smart L.B."/>
            <person name="Muchero W."/>
        </authorList>
    </citation>
    <scope>NUCLEOTIDE SEQUENCE</scope>
    <source>
        <tissue evidence="3">Shoot tip</tissue>
    </source>
</reference>
<organism evidence="3 4">
    <name type="scientific">Salix koriyanagi</name>
    <dbReference type="NCBI Taxonomy" id="2511006"/>
    <lineage>
        <taxon>Eukaryota</taxon>
        <taxon>Viridiplantae</taxon>
        <taxon>Streptophyta</taxon>
        <taxon>Embryophyta</taxon>
        <taxon>Tracheophyta</taxon>
        <taxon>Spermatophyta</taxon>
        <taxon>Magnoliopsida</taxon>
        <taxon>eudicotyledons</taxon>
        <taxon>Gunneridae</taxon>
        <taxon>Pentapetalae</taxon>
        <taxon>rosids</taxon>
        <taxon>fabids</taxon>
        <taxon>Malpighiales</taxon>
        <taxon>Salicaceae</taxon>
        <taxon>Saliceae</taxon>
        <taxon>Salix</taxon>
    </lineage>
</organism>
<reference evidence="3" key="2">
    <citation type="journal article" date="2023" name="Int. J. Mol. Sci.">
        <title>De Novo Assembly and Annotation of 11 Diverse Shrub Willow (Salix) Genomes Reveals Novel Gene Organization in Sex-Linked Regions.</title>
        <authorList>
            <person name="Hyden B."/>
            <person name="Feng K."/>
            <person name="Yates T.B."/>
            <person name="Jawdy S."/>
            <person name="Cereghino C."/>
            <person name="Smart L.B."/>
            <person name="Muchero W."/>
        </authorList>
    </citation>
    <scope>NUCLEOTIDE SEQUENCE</scope>
    <source>
        <tissue evidence="3">Shoot tip</tissue>
    </source>
</reference>
<evidence type="ECO:0000256" key="1">
    <source>
        <dbReference type="SAM" id="Phobius"/>
    </source>
</evidence>
<keyword evidence="4" id="KW-1185">Reference proteome</keyword>
<accession>A0A9Q1AF33</accession>
<evidence type="ECO:0000313" key="4">
    <source>
        <dbReference type="Proteomes" id="UP001151752"/>
    </source>
</evidence>